<reference evidence="3 4" key="1">
    <citation type="submission" date="2019-11" db="EMBL/GenBank/DDBJ databases">
        <title>Comparative genomics of hydrocarbon-degrading Desulfosarcina strains.</title>
        <authorList>
            <person name="Watanabe M."/>
            <person name="Kojima H."/>
            <person name="Fukui M."/>
        </authorList>
    </citation>
    <scope>NUCLEOTIDE SEQUENCE [LARGE SCALE GENOMIC DNA]</scope>
    <source>
        <strain evidence="3 4">PL12</strain>
    </source>
</reference>
<name>A0A5K7YMX4_9BACT</name>
<gene>
    <name evidence="3" type="ORF">DSCA_16340</name>
</gene>
<evidence type="ECO:0000256" key="1">
    <source>
        <dbReference type="SAM" id="SignalP"/>
    </source>
</evidence>
<dbReference type="OrthoDB" id="7835227at2"/>
<dbReference type="PANTHER" id="PTHR45431:SF3">
    <property type="entry name" value="RHODANESE-LIKE DOMAIN-CONTAINING PROTEIN 15, CHLOROPLASTIC"/>
    <property type="match status" value="1"/>
</dbReference>
<dbReference type="InterPro" id="IPR036873">
    <property type="entry name" value="Rhodanese-like_dom_sf"/>
</dbReference>
<dbReference type="EMBL" id="AP021874">
    <property type="protein sequence ID" value="BBO67704.1"/>
    <property type="molecule type" value="Genomic_DNA"/>
</dbReference>
<feature type="signal peptide" evidence="1">
    <location>
        <begin position="1"/>
        <end position="23"/>
    </location>
</feature>
<feature type="domain" description="Rhodanese" evidence="2">
    <location>
        <begin position="51"/>
        <end position="161"/>
    </location>
</feature>
<dbReference type="Gene3D" id="3.40.250.10">
    <property type="entry name" value="Rhodanese-like domain"/>
    <property type="match status" value="1"/>
</dbReference>
<dbReference type="PANTHER" id="PTHR45431">
    <property type="entry name" value="RHODANESE-LIKE DOMAIN-CONTAINING PROTEIN 15, CHLOROPLASTIC"/>
    <property type="match status" value="1"/>
</dbReference>
<dbReference type="SMART" id="SM00450">
    <property type="entry name" value="RHOD"/>
    <property type="match status" value="1"/>
</dbReference>
<dbReference type="Pfam" id="PF00581">
    <property type="entry name" value="Rhodanese"/>
    <property type="match status" value="1"/>
</dbReference>
<dbReference type="AlphaFoldDB" id="A0A5K7YMX4"/>
<feature type="chain" id="PRO_5024324560" description="Rhodanese domain-containing protein" evidence="1">
    <location>
        <begin position="24"/>
        <end position="209"/>
    </location>
</feature>
<dbReference type="InterPro" id="IPR001763">
    <property type="entry name" value="Rhodanese-like_dom"/>
</dbReference>
<dbReference type="InterPro" id="IPR052367">
    <property type="entry name" value="Thiosulfate_ST/Rhodanese-like"/>
</dbReference>
<keyword evidence="4" id="KW-1185">Reference proteome</keyword>
<protein>
    <recommendedName>
        <fullName evidence="2">Rhodanese domain-containing protein</fullName>
    </recommendedName>
</protein>
<accession>A0A5K7YMX4</accession>
<sequence>MMIRKGIFFTLAMVLAMSAGASAGGFAYQAGKAHLGGDVTPVQAYEMVRKDPDHTFLVDCRTRAEYQFVGHPVGAHHIPLRFFSTTAGKTGYATVANPDFANELRARFNPDQDTLIVLCRSGGRSCTACDEAVNAGFSEDRVFNMMGGFEGGKNKNPTSVYYGKRWDGGWKREGLPWTYAMDAATMYRPDLDGKEAATIMTPTRLKVSQ</sequence>
<dbReference type="SUPFAM" id="SSF52821">
    <property type="entry name" value="Rhodanese/Cell cycle control phosphatase"/>
    <property type="match status" value="1"/>
</dbReference>
<keyword evidence="1" id="KW-0732">Signal</keyword>
<dbReference type="RefSeq" id="WP_155315935.1">
    <property type="nucleotide sequence ID" value="NZ_AP021874.1"/>
</dbReference>
<organism evidence="3 4">
    <name type="scientific">Desulfosarcina alkanivorans</name>
    <dbReference type="NCBI Taxonomy" id="571177"/>
    <lineage>
        <taxon>Bacteria</taxon>
        <taxon>Pseudomonadati</taxon>
        <taxon>Thermodesulfobacteriota</taxon>
        <taxon>Desulfobacteria</taxon>
        <taxon>Desulfobacterales</taxon>
        <taxon>Desulfosarcinaceae</taxon>
        <taxon>Desulfosarcina</taxon>
    </lineage>
</organism>
<dbReference type="Proteomes" id="UP000427906">
    <property type="component" value="Chromosome"/>
</dbReference>
<dbReference type="PROSITE" id="PS50206">
    <property type="entry name" value="RHODANESE_3"/>
    <property type="match status" value="1"/>
</dbReference>
<evidence type="ECO:0000313" key="3">
    <source>
        <dbReference type="EMBL" id="BBO67704.1"/>
    </source>
</evidence>
<evidence type="ECO:0000259" key="2">
    <source>
        <dbReference type="PROSITE" id="PS50206"/>
    </source>
</evidence>
<evidence type="ECO:0000313" key="4">
    <source>
        <dbReference type="Proteomes" id="UP000427906"/>
    </source>
</evidence>
<proteinExistence type="predicted"/>
<dbReference type="KEGG" id="dalk:DSCA_16340"/>